<reference evidence="2" key="1">
    <citation type="submission" date="2025-08" db="UniProtKB">
        <authorList>
            <consortium name="Ensembl"/>
        </authorList>
    </citation>
    <scope>IDENTIFICATION</scope>
</reference>
<accession>A0A8C0L723</accession>
<dbReference type="AlphaFoldDB" id="A0A8C0L723"/>
<organism evidence="2 3">
    <name type="scientific">Canis lupus dingo</name>
    <name type="common">dingo</name>
    <dbReference type="NCBI Taxonomy" id="286419"/>
    <lineage>
        <taxon>Eukaryota</taxon>
        <taxon>Metazoa</taxon>
        <taxon>Chordata</taxon>
        <taxon>Craniata</taxon>
        <taxon>Vertebrata</taxon>
        <taxon>Euteleostomi</taxon>
        <taxon>Mammalia</taxon>
        <taxon>Eutheria</taxon>
        <taxon>Laurasiatheria</taxon>
        <taxon>Carnivora</taxon>
        <taxon>Caniformia</taxon>
        <taxon>Canidae</taxon>
        <taxon>Canis</taxon>
    </lineage>
</organism>
<keyword evidence="3" id="KW-1185">Reference proteome</keyword>
<sequence length="123" mass="14033">MNKILSTTLCFGFLTLLSVMIFLEMVHGRPYLTQGNELFPAKEDTNSKELLLDLLNKNFDFQRPSNVGIELANKLEELNQLENLKEQFTEAKDAEISYAIDGLSSSHPNKRGKFSFQSFKIDI</sequence>
<dbReference type="PANTHER" id="PTHR36876">
    <property type="entry name" value="UROTENSIN-2B"/>
    <property type="match status" value="1"/>
</dbReference>
<dbReference type="PANTHER" id="PTHR36876:SF1">
    <property type="entry name" value="UROTENSIN-2B"/>
    <property type="match status" value="1"/>
</dbReference>
<evidence type="ECO:0000313" key="3">
    <source>
        <dbReference type="Proteomes" id="UP000694391"/>
    </source>
</evidence>
<gene>
    <name evidence="2" type="primary">UTS2B</name>
</gene>
<protein>
    <submittedName>
        <fullName evidence="2">Urotensin 2B</fullName>
    </submittedName>
</protein>
<dbReference type="Proteomes" id="UP000694391">
    <property type="component" value="Unplaced"/>
</dbReference>
<feature type="chain" id="PRO_5034967285" evidence="1">
    <location>
        <begin position="29"/>
        <end position="123"/>
    </location>
</feature>
<dbReference type="Ensembl" id="ENSCAFT00020029568.1">
    <property type="protein sequence ID" value="ENSCAFP00020025592.1"/>
    <property type="gene ID" value="ENSCAFG00020020166.1"/>
</dbReference>
<dbReference type="GO" id="GO:0008217">
    <property type="term" value="P:regulation of blood pressure"/>
    <property type="evidence" value="ECO:0007669"/>
    <property type="project" value="TreeGrafter"/>
</dbReference>
<dbReference type="GeneTree" id="ENSGT00390000003511"/>
<proteinExistence type="predicted"/>
<reference evidence="2" key="2">
    <citation type="submission" date="2025-09" db="UniProtKB">
        <authorList>
            <consortium name="Ensembl"/>
        </authorList>
    </citation>
    <scope>IDENTIFICATION</scope>
</reference>
<evidence type="ECO:0000313" key="2">
    <source>
        <dbReference type="Ensembl" id="ENSCAFP00020025592.1"/>
    </source>
</evidence>
<dbReference type="GO" id="GO:0001664">
    <property type="term" value="F:G protein-coupled receptor binding"/>
    <property type="evidence" value="ECO:0007669"/>
    <property type="project" value="TreeGrafter"/>
</dbReference>
<keyword evidence="1" id="KW-0732">Signal</keyword>
<name>A0A8C0L723_CANLU</name>
<feature type="signal peptide" evidence="1">
    <location>
        <begin position="1"/>
        <end position="28"/>
    </location>
</feature>
<dbReference type="InterPro" id="IPR043255">
    <property type="entry name" value="U-IIB"/>
</dbReference>
<evidence type="ECO:0000256" key="1">
    <source>
        <dbReference type="SAM" id="SignalP"/>
    </source>
</evidence>